<keyword evidence="2 10" id="KW-1003">Cell membrane</keyword>
<dbReference type="HAMAP" id="MF_00454">
    <property type="entry name" value="FluC"/>
    <property type="match status" value="1"/>
</dbReference>
<dbReference type="PANTHER" id="PTHR28259:SF1">
    <property type="entry name" value="FLUORIDE EXPORT PROTEIN 1-RELATED"/>
    <property type="match status" value="1"/>
</dbReference>
<comment type="function">
    <text evidence="9 10">Fluoride-specific ion channel. Important for reducing fluoride concentration in the cell, thus reducing its toxicity.</text>
</comment>
<dbReference type="GO" id="GO:0046872">
    <property type="term" value="F:metal ion binding"/>
    <property type="evidence" value="ECO:0007669"/>
    <property type="project" value="UniProtKB-KW"/>
</dbReference>
<keyword evidence="10" id="KW-0406">Ion transport</keyword>
<dbReference type="AlphaFoldDB" id="A0A2P7MYH5"/>
<feature type="binding site" evidence="10">
    <location>
        <position position="83"/>
    </location>
    <ligand>
        <name>Na(+)</name>
        <dbReference type="ChEBI" id="CHEBI:29101"/>
        <note>structural</note>
    </ligand>
</feature>
<gene>
    <name evidence="10" type="primary">fluC</name>
    <name evidence="10" type="synonym">crcB</name>
    <name evidence="11" type="ORF">C7K55_04610</name>
</gene>
<feature type="binding site" evidence="10">
    <location>
        <position position="80"/>
    </location>
    <ligand>
        <name>Na(+)</name>
        <dbReference type="ChEBI" id="CHEBI:29101"/>
        <note>structural</note>
    </ligand>
</feature>
<dbReference type="RefSeq" id="WP_106502255.1">
    <property type="nucleotide sequence ID" value="NZ_PXXO01000004.1"/>
</dbReference>
<name>A0A2P7MYH5_9CYAN</name>
<dbReference type="EMBL" id="PXXO01000004">
    <property type="protein sequence ID" value="PSJ06221.1"/>
    <property type="molecule type" value="Genomic_DNA"/>
</dbReference>
<reference evidence="11 12" key="1">
    <citation type="journal article" date="2018" name="Environ. Microbiol.">
        <title>Ecological and genomic features of two widespread freshwater picocyanobacteria.</title>
        <authorList>
            <person name="Cabello-Yeves P.J."/>
            <person name="Picazo A."/>
            <person name="Camacho A."/>
            <person name="Callieri C."/>
            <person name="Rosselli R."/>
            <person name="Roda-Garcia J.J."/>
            <person name="Coutinho F.H."/>
            <person name="Rodriguez-Valera F."/>
        </authorList>
    </citation>
    <scope>NUCLEOTIDE SEQUENCE [LARGE SCALE GENOMIC DNA]</scope>
    <source>
        <strain evidence="11 12">Tous</strain>
    </source>
</reference>
<keyword evidence="12" id="KW-1185">Reference proteome</keyword>
<keyword evidence="10" id="KW-0479">Metal-binding</keyword>
<keyword evidence="10" id="KW-0813">Transport</keyword>
<keyword evidence="4 10" id="KW-1133">Transmembrane helix</keyword>
<evidence type="ECO:0000256" key="1">
    <source>
        <dbReference type="ARBA" id="ARBA00004651"/>
    </source>
</evidence>
<keyword evidence="10" id="KW-0915">Sodium</keyword>
<accession>A0A2P7MYH5</accession>
<dbReference type="GO" id="GO:0140114">
    <property type="term" value="P:cellular detoxification of fluoride"/>
    <property type="evidence" value="ECO:0007669"/>
    <property type="project" value="UniProtKB-UniRule"/>
</dbReference>
<evidence type="ECO:0000256" key="8">
    <source>
        <dbReference type="ARBA" id="ARBA00035585"/>
    </source>
</evidence>
<comment type="similarity">
    <text evidence="7 10">Belongs to the fluoride channel Fluc/FEX (TC 1.A.43) family.</text>
</comment>
<comment type="activity regulation">
    <text evidence="10">Na(+) is not transported, but it plays an essential structural role and its presence is essential for fluoride channel function.</text>
</comment>
<feature type="transmembrane region" description="Helical" evidence="10">
    <location>
        <begin position="105"/>
        <end position="127"/>
    </location>
</feature>
<keyword evidence="3 10" id="KW-0812">Transmembrane</keyword>
<evidence type="ECO:0000256" key="5">
    <source>
        <dbReference type="ARBA" id="ARBA00023136"/>
    </source>
</evidence>
<dbReference type="OrthoDB" id="560684at2"/>
<organism evidence="11 12">
    <name type="scientific">Cyanobium usitatum str. Tous</name>
    <dbReference type="NCBI Taxonomy" id="2116684"/>
    <lineage>
        <taxon>Bacteria</taxon>
        <taxon>Bacillati</taxon>
        <taxon>Cyanobacteriota</taxon>
        <taxon>Cyanophyceae</taxon>
        <taxon>Synechococcales</taxon>
        <taxon>Prochlorococcaceae</taxon>
        <taxon>Cyanobium</taxon>
    </lineage>
</organism>
<dbReference type="InterPro" id="IPR003691">
    <property type="entry name" value="FluC"/>
</dbReference>
<evidence type="ECO:0000256" key="6">
    <source>
        <dbReference type="ARBA" id="ARBA00023303"/>
    </source>
</evidence>
<dbReference type="Proteomes" id="UP000243002">
    <property type="component" value="Unassembled WGS sequence"/>
</dbReference>
<protein>
    <recommendedName>
        <fullName evidence="10">Fluoride-specific ion channel FluC</fullName>
    </recommendedName>
</protein>
<evidence type="ECO:0000313" key="12">
    <source>
        <dbReference type="Proteomes" id="UP000243002"/>
    </source>
</evidence>
<comment type="subcellular location">
    <subcellularLocation>
        <location evidence="1 10">Cell membrane</location>
        <topology evidence="1 10">Multi-pass membrane protein</topology>
    </subcellularLocation>
</comment>
<sequence>MAAGASEADALLVAIGAVPGAWLRFRVVDHLEPVLPSRHWGTFGVNVIACFALGLIVGLEQSCGEASRRALLLLGTGFLGSFSTFSSFSAELWSELGKRHWREAAVLAGGSVAGGLLAMLAGLSLGAQP</sequence>
<proteinExistence type="inferred from homology"/>
<feature type="transmembrane region" description="Helical" evidence="10">
    <location>
        <begin position="71"/>
        <end position="93"/>
    </location>
</feature>
<evidence type="ECO:0000313" key="11">
    <source>
        <dbReference type="EMBL" id="PSJ06221.1"/>
    </source>
</evidence>
<evidence type="ECO:0000256" key="3">
    <source>
        <dbReference type="ARBA" id="ARBA00022692"/>
    </source>
</evidence>
<dbReference type="PANTHER" id="PTHR28259">
    <property type="entry name" value="FLUORIDE EXPORT PROTEIN 1-RELATED"/>
    <property type="match status" value="1"/>
</dbReference>
<keyword evidence="5 10" id="KW-0472">Membrane</keyword>
<dbReference type="GO" id="GO:0005886">
    <property type="term" value="C:plasma membrane"/>
    <property type="evidence" value="ECO:0007669"/>
    <property type="project" value="UniProtKB-SubCell"/>
</dbReference>
<comment type="caution">
    <text evidence="11">The sequence shown here is derived from an EMBL/GenBank/DDBJ whole genome shotgun (WGS) entry which is preliminary data.</text>
</comment>
<dbReference type="Pfam" id="PF02537">
    <property type="entry name" value="CRCB"/>
    <property type="match status" value="1"/>
</dbReference>
<evidence type="ECO:0000256" key="10">
    <source>
        <dbReference type="HAMAP-Rule" id="MF_00454"/>
    </source>
</evidence>
<evidence type="ECO:0000256" key="4">
    <source>
        <dbReference type="ARBA" id="ARBA00022989"/>
    </source>
</evidence>
<dbReference type="GO" id="GO:0062054">
    <property type="term" value="F:fluoride channel activity"/>
    <property type="evidence" value="ECO:0007669"/>
    <property type="project" value="UniProtKB-UniRule"/>
</dbReference>
<evidence type="ECO:0000256" key="2">
    <source>
        <dbReference type="ARBA" id="ARBA00022475"/>
    </source>
</evidence>
<feature type="transmembrane region" description="Helical" evidence="10">
    <location>
        <begin position="40"/>
        <end position="59"/>
    </location>
</feature>
<keyword evidence="6 10" id="KW-0407">Ion channel</keyword>
<evidence type="ECO:0000256" key="7">
    <source>
        <dbReference type="ARBA" id="ARBA00035120"/>
    </source>
</evidence>
<comment type="catalytic activity">
    <reaction evidence="8">
        <text>fluoride(in) = fluoride(out)</text>
        <dbReference type="Rhea" id="RHEA:76159"/>
        <dbReference type="ChEBI" id="CHEBI:17051"/>
    </reaction>
    <physiologicalReaction direction="left-to-right" evidence="8">
        <dbReference type="Rhea" id="RHEA:76160"/>
    </physiologicalReaction>
</comment>
<evidence type="ECO:0000256" key="9">
    <source>
        <dbReference type="ARBA" id="ARBA00049940"/>
    </source>
</evidence>